<dbReference type="KEGG" id="dpx:DAPPUDRAFT_271033"/>
<reference evidence="1 2" key="1">
    <citation type="journal article" date="2011" name="Science">
        <title>The ecoresponsive genome of Daphnia pulex.</title>
        <authorList>
            <person name="Colbourne J.K."/>
            <person name="Pfrender M.E."/>
            <person name="Gilbert D."/>
            <person name="Thomas W.K."/>
            <person name="Tucker A."/>
            <person name="Oakley T.H."/>
            <person name="Tokishita S."/>
            <person name="Aerts A."/>
            <person name="Arnold G.J."/>
            <person name="Basu M.K."/>
            <person name="Bauer D.J."/>
            <person name="Caceres C.E."/>
            <person name="Carmel L."/>
            <person name="Casola C."/>
            <person name="Choi J.H."/>
            <person name="Detter J.C."/>
            <person name="Dong Q."/>
            <person name="Dusheyko S."/>
            <person name="Eads B.D."/>
            <person name="Frohlich T."/>
            <person name="Geiler-Samerotte K.A."/>
            <person name="Gerlach D."/>
            <person name="Hatcher P."/>
            <person name="Jogdeo S."/>
            <person name="Krijgsveld J."/>
            <person name="Kriventseva E.V."/>
            <person name="Kultz D."/>
            <person name="Laforsch C."/>
            <person name="Lindquist E."/>
            <person name="Lopez J."/>
            <person name="Manak J.R."/>
            <person name="Muller J."/>
            <person name="Pangilinan J."/>
            <person name="Patwardhan R.P."/>
            <person name="Pitluck S."/>
            <person name="Pritham E.J."/>
            <person name="Rechtsteiner A."/>
            <person name="Rho M."/>
            <person name="Rogozin I.B."/>
            <person name="Sakarya O."/>
            <person name="Salamov A."/>
            <person name="Schaack S."/>
            <person name="Shapiro H."/>
            <person name="Shiga Y."/>
            <person name="Skalitzky C."/>
            <person name="Smith Z."/>
            <person name="Souvorov A."/>
            <person name="Sung W."/>
            <person name="Tang Z."/>
            <person name="Tsuchiya D."/>
            <person name="Tu H."/>
            <person name="Vos H."/>
            <person name="Wang M."/>
            <person name="Wolf Y.I."/>
            <person name="Yamagata H."/>
            <person name="Yamada T."/>
            <person name="Ye Y."/>
            <person name="Shaw J.R."/>
            <person name="Andrews J."/>
            <person name="Crease T.J."/>
            <person name="Tang H."/>
            <person name="Lucas S.M."/>
            <person name="Robertson H.M."/>
            <person name="Bork P."/>
            <person name="Koonin E.V."/>
            <person name="Zdobnov E.M."/>
            <person name="Grigoriev I.V."/>
            <person name="Lynch M."/>
            <person name="Boore J.L."/>
        </authorList>
    </citation>
    <scope>NUCLEOTIDE SEQUENCE [LARGE SCALE GENOMIC DNA]</scope>
</reference>
<dbReference type="PANTHER" id="PTHR22954:SF3">
    <property type="entry name" value="PROTEIN CBG08539"/>
    <property type="match status" value="1"/>
</dbReference>
<dbReference type="PANTHER" id="PTHR22954">
    <property type="entry name" value="RETROVIRAL PROTEASE-RELATED"/>
    <property type="match status" value="1"/>
</dbReference>
<dbReference type="EMBL" id="GL733834">
    <property type="protein sequence ID" value="EFX62095.1"/>
    <property type="molecule type" value="Genomic_DNA"/>
</dbReference>
<keyword evidence="2" id="KW-1185">Reference proteome</keyword>
<dbReference type="InParanoid" id="E9I1N5"/>
<dbReference type="AlphaFoldDB" id="E9I1N5"/>
<proteinExistence type="predicted"/>
<sequence>MDAAPNAKKRRLELDFEREQAKLEEQSKLEDIRQQSQQIEYQRQLEDSRLWPDFELSFGALIHNTQMPEDMKLLALRDNLEPDVRRRVAILFVASANYQTSWKALTERYGNLQAIMHAHVQELLSLQPFSSGDLKSLVNMAALVKDAVTSVNPEE</sequence>
<organism evidence="1 2">
    <name type="scientific">Daphnia pulex</name>
    <name type="common">Water flea</name>
    <dbReference type="NCBI Taxonomy" id="6669"/>
    <lineage>
        <taxon>Eukaryota</taxon>
        <taxon>Metazoa</taxon>
        <taxon>Ecdysozoa</taxon>
        <taxon>Arthropoda</taxon>
        <taxon>Crustacea</taxon>
        <taxon>Branchiopoda</taxon>
        <taxon>Diplostraca</taxon>
        <taxon>Cladocera</taxon>
        <taxon>Anomopoda</taxon>
        <taxon>Daphniidae</taxon>
        <taxon>Daphnia</taxon>
    </lineage>
</organism>
<dbReference type="PhylomeDB" id="E9I1N5"/>
<gene>
    <name evidence="1" type="ORF">DAPPUDRAFT_271033</name>
</gene>
<dbReference type="OrthoDB" id="6768229at2759"/>
<dbReference type="InterPro" id="IPR005312">
    <property type="entry name" value="DUF1759"/>
</dbReference>
<dbReference type="Pfam" id="PF03564">
    <property type="entry name" value="DUF1759"/>
    <property type="match status" value="1"/>
</dbReference>
<accession>E9I1N5</accession>
<protein>
    <submittedName>
        <fullName evidence="1">Uncharacterized protein</fullName>
    </submittedName>
</protein>
<feature type="non-terminal residue" evidence="1">
    <location>
        <position position="1"/>
    </location>
</feature>
<dbReference type="HOGENOM" id="CLU_120641_0_0_1"/>
<dbReference type="Proteomes" id="UP000000305">
    <property type="component" value="Unassembled WGS sequence"/>
</dbReference>
<evidence type="ECO:0000313" key="1">
    <source>
        <dbReference type="EMBL" id="EFX62095.1"/>
    </source>
</evidence>
<name>E9I1N5_DAPPU</name>
<evidence type="ECO:0000313" key="2">
    <source>
        <dbReference type="Proteomes" id="UP000000305"/>
    </source>
</evidence>